<feature type="region of interest" description="Disordered" evidence="1">
    <location>
        <begin position="40"/>
        <end position="59"/>
    </location>
</feature>
<protein>
    <submittedName>
        <fullName evidence="2">Uncharacterized protein</fullName>
    </submittedName>
</protein>
<dbReference type="Proteomes" id="UP000094455">
    <property type="component" value="Unassembled WGS sequence"/>
</dbReference>
<dbReference type="OrthoDB" id="418911at2759"/>
<dbReference type="SUPFAM" id="SSF48452">
    <property type="entry name" value="TPR-like"/>
    <property type="match status" value="1"/>
</dbReference>
<reference evidence="2 3" key="1">
    <citation type="journal article" date="2016" name="Proc. Natl. Acad. Sci. U.S.A.">
        <title>Comparative genomics of biotechnologically important yeasts.</title>
        <authorList>
            <person name="Riley R."/>
            <person name="Haridas S."/>
            <person name="Wolfe K.H."/>
            <person name="Lopes M.R."/>
            <person name="Hittinger C.T."/>
            <person name="Goeker M."/>
            <person name="Salamov A.A."/>
            <person name="Wisecaver J.H."/>
            <person name="Long T.M."/>
            <person name="Calvey C.H."/>
            <person name="Aerts A.L."/>
            <person name="Barry K.W."/>
            <person name="Choi C."/>
            <person name="Clum A."/>
            <person name="Coughlan A.Y."/>
            <person name="Deshpande S."/>
            <person name="Douglass A.P."/>
            <person name="Hanson S.J."/>
            <person name="Klenk H.-P."/>
            <person name="LaButti K.M."/>
            <person name="Lapidus A."/>
            <person name="Lindquist E.A."/>
            <person name="Lipzen A.M."/>
            <person name="Meier-Kolthoff J.P."/>
            <person name="Ohm R.A."/>
            <person name="Otillar R.P."/>
            <person name="Pangilinan J.L."/>
            <person name="Peng Y."/>
            <person name="Rokas A."/>
            <person name="Rosa C.A."/>
            <person name="Scheuner C."/>
            <person name="Sibirny A.A."/>
            <person name="Slot J.C."/>
            <person name="Stielow J.B."/>
            <person name="Sun H."/>
            <person name="Kurtzman C.P."/>
            <person name="Blackwell M."/>
            <person name="Grigoriev I.V."/>
            <person name="Jeffries T.W."/>
        </authorList>
    </citation>
    <scope>NUCLEOTIDE SEQUENCE [LARGE SCALE GENOMIC DNA]</scope>
    <source>
        <strain evidence="2 3">NRRL Y-2026</strain>
    </source>
</reference>
<gene>
    <name evidence="2" type="ORF">PICMEDRAFT_14612</name>
</gene>
<accession>A0A1E3NST3</accession>
<proteinExistence type="predicted"/>
<sequence>MTRKTTEKTTGASFSLNSDIDQAHILHPNKKRKACNIPISSSHTKKSSITSTDSATLENKSMKETHDLNMHRSNNLGFNHRKNTQKIEENFLNKSDEDRTRLKSEVKDFHPKYELLLPNLFQTTWINYGKFATELNSNYSIAIKCFESAIKYNPSNLETINLLVDSLVNRDYATGSVNGIKSAIDLINSAMVSYPEIRDDTKLWAKLSGNYLLINDIEKAHSVIQTALEFAKNDPLLWFSLGKCLLKMNALKEAVDALGNASFLLPKELTDDAEVNIARNIHLEMASIALNDRDLNSAKDELGLALSLPAPTDSQSIDMCIAMIRHLVVSFERSNDLVAAAWICEVAESKFSEEPIILLLHSYLLLSPNKSLFNPSKARSLLHNIIQKDRYYIKSDNVVDFIQSSNGDFLPWLLLSKCYDFLENYNIAFDCLEISARKITYPAELPIFRSLANRILEASDNDSLGEDVKAFINALDSSPQTGRVIPLMDLILMPYDERINYFERRVSATHDESKSKRRKSTAGGATGKRKIDEVISNDSKISSPKRVYYDLTRDDSLQSNSRASVSAEIPRPPSAPPNIRSTPQIVSPLLSSQVQQQTPIQTQPQHQPQQQQQMYSVIQGPVYPNLTTPASLSQPVAFSVRTMPQQQQQQPQQQNSQWAHVNSYPQNKNVQYNNIGPQIVSNHESAIFSPADTNIPTLAENNVSGANRNISNGRLTSPAELHFQQERQYIPMVHQPPHAQPIPLQHQSRQLIQPNMSTPQHQVQMMEVPQPGQPGQPRFQGIPGAAGPRMVGPNGQIIQQVHLIQGPAHNQVRQGGSRVSSNGQGQLPVHGQMPGSIEEQRVQYANAPGHPQMSNRFDYARQPSNIPPPGMVNSTYIAYEQPGRHSIDEQMRVEQQQQQQQQQAQQMHHVQMQVPPEGMQMSPMIQSRGPPMIPGPVSGMQYNRY</sequence>
<name>A0A1E3NST3_9ASCO</name>
<dbReference type="STRING" id="763406.A0A1E3NST3"/>
<dbReference type="Gene3D" id="1.25.40.10">
    <property type="entry name" value="Tetratricopeptide repeat domain"/>
    <property type="match status" value="1"/>
</dbReference>
<dbReference type="EMBL" id="KV454001">
    <property type="protein sequence ID" value="ODQ49132.1"/>
    <property type="molecule type" value="Genomic_DNA"/>
</dbReference>
<organism evidence="2 3">
    <name type="scientific">Pichia membranifaciens NRRL Y-2026</name>
    <dbReference type="NCBI Taxonomy" id="763406"/>
    <lineage>
        <taxon>Eukaryota</taxon>
        <taxon>Fungi</taxon>
        <taxon>Dikarya</taxon>
        <taxon>Ascomycota</taxon>
        <taxon>Saccharomycotina</taxon>
        <taxon>Pichiomycetes</taxon>
        <taxon>Pichiales</taxon>
        <taxon>Pichiaceae</taxon>
        <taxon>Pichia</taxon>
    </lineage>
</organism>
<feature type="region of interest" description="Disordered" evidence="1">
    <location>
        <begin position="507"/>
        <end position="537"/>
    </location>
</feature>
<dbReference type="GeneID" id="30177143"/>
<feature type="compositionally biased region" description="Low complexity" evidence="1">
    <location>
        <begin position="584"/>
        <end position="613"/>
    </location>
</feature>
<evidence type="ECO:0000256" key="1">
    <source>
        <dbReference type="SAM" id="MobiDB-lite"/>
    </source>
</evidence>
<feature type="compositionally biased region" description="Low complexity" evidence="1">
    <location>
        <begin position="40"/>
        <end position="56"/>
    </location>
</feature>
<dbReference type="RefSeq" id="XP_019020245.1">
    <property type="nucleotide sequence ID" value="XM_019160456.1"/>
</dbReference>
<feature type="region of interest" description="Disordered" evidence="1">
    <location>
        <begin position="552"/>
        <end position="613"/>
    </location>
</feature>
<keyword evidence="3" id="KW-1185">Reference proteome</keyword>
<dbReference type="AlphaFoldDB" id="A0A1E3NST3"/>
<evidence type="ECO:0000313" key="2">
    <source>
        <dbReference type="EMBL" id="ODQ49132.1"/>
    </source>
</evidence>
<evidence type="ECO:0000313" key="3">
    <source>
        <dbReference type="Proteomes" id="UP000094455"/>
    </source>
</evidence>
<dbReference type="InterPro" id="IPR011990">
    <property type="entry name" value="TPR-like_helical_dom_sf"/>
</dbReference>